<feature type="domain" description="DUF7666" evidence="2">
    <location>
        <begin position="4"/>
        <end position="69"/>
    </location>
</feature>
<reference evidence="3 4" key="1">
    <citation type="journal article" date="2015" name="Int. J. Syst. Evol. Microbiol.">
        <title>Sporolactobacillus shoreae sp. nov. and Sporolactobacillus spathodeae sp. nov., two spore-forming lactic acid bacteria isolated from tree barks in Thailand.</title>
        <authorList>
            <person name="Thamacharoensuk T."/>
            <person name="Kitahara M."/>
            <person name="Ohkuma M."/>
            <person name="Thongchul N."/>
            <person name="Tanasupawat S."/>
        </authorList>
    </citation>
    <scope>NUCLEOTIDE SEQUENCE [LARGE SCALE GENOMIC DNA]</scope>
    <source>
        <strain evidence="3 4">BK92</strain>
    </source>
</reference>
<feature type="region of interest" description="Disordered" evidence="1">
    <location>
        <begin position="102"/>
        <end position="141"/>
    </location>
</feature>
<dbReference type="Pfam" id="PF01469">
    <property type="entry name" value="Pentapeptide_2"/>
    <property type="match status" value="1"/>
</dbReference>
<comment type="caution">
    <text evidence="3">The sequence shown here is derived from an EMBL/GenBank/DDBJ whole genome shotgun (WGS) entry which is preliminary data.</text>
</comment>
<gene>
    <name evidence="3" type="ORF">E4665_17100</name>
</gene>
<sequence>MPENPVACRRGFHFCTKAVDCFNHYSFDPDNKVAEVVALGDIDTDTNDSKCATNKIQIVREVPWAEMLELVNLGKGNSGLRNSGDYNSGDYNSGDYNSGDYNSGDYNSGYGNSGNRNSGNRNSGNRNSGNRNSGYGNSGYGNSGDYNSGDYNSGDYNKASNVAGCFNTKSHKILFFDHKTDMSFDEWRRSDASYLLSQVNYRPTEWVDEDDMTPEEKAEHTDYETTGGYLKRNDLSEAYAKWWDKLSDRQKQIIREIPNFDAEKFEEITGIKA</sequence>
<proteinExistence type="predicted"/>
<evidence type="ECO:0000313" key="4">
    <source>
        <dbReference type="Proteomes" id="UP000298347"/>
    </source>
</evidence>
<dbReference type="InterPro" id="IPR002989">
    <property type="entry name" value="Mycobac_pentapep"/>
</dbReference>
<dbReference type="Pfam" id="PF24703">
    <property type="entry name" value="DUF7666"/>
    <property type="match status" value="1"/>
</dbReference>
<dbReference type="EMBL" id="SRJD01000033">
    <property type="protein sequence ID" value="TGA95991.1"/>
    <property type="molecule type" value="Genomic_DNA"/>
</dbReference>
<accession>A0A4Z0GJE8</accession>
<evidence type="ECO:0000313" key="3">
    <source>
        <dbReference type="EMBL" id="TGA95991.1"/>
    </source>
</evidence>
<organism evidence="3 4">
    <name type="scientific">Sporolactobacillus shoreae</name>
    <dbReference type="NCBI Taxonomy" id="1465501"/>
    <lineage>
        <taxon>Bacteria</taxon>
        <taxon>Bacillati</taxon>
        <taxon>Bacillota</taxon>
        <taxon>Bacilli</taxon>
        <taxon>Bacillales</taxon>
        <taxon>Sporolactobacillaceae</taxon>
        <taxon>Sporolactobacillus</taxon>
    </lineage>
</organism>
<protein>
    <recommendedName>
        <fullName evidence="2">DUF7666 domain-containing protein</fullName>
    </recommendedName>
</protein>
<dbReference type="InterPro" id="IPR056083">
    <property type="entry name" value="DUF7666"/>
</dbReference>
<evidence type="ECO:0000256" key="1">
    <source>
        <dbReference type="SAM" id="MobiDB-lite"/>
    </source>
</evidence>
<evidence type="ECO:0000259" key="2">
    <source>
        <dbReference type="Pfam" id="PF24703"/>
    </source>
</evidence>
<dbReference type="Proteomes" id="UP000298347">
    <property type="component" value="Unassembled WGS sequence"/>
</dbReference>
<dbReference type="AlphaFoldDB" id="A0A4Z0GJE8"/>
<keyword evidence="4" id="KW-1185">Reference proteome</keyword>
<feature type="compositionally biased region" description="Low complexity" evidence="1">
    <location>
        <begin position="102"/>
        <end position="135"/>
    </location>
</feature>
<dbReference type="OrthoDB" id="9812966at2"/>
<name>A0A4Z0GJE8_9BACL</name>